<evidence type="ECO:0000313" key="2">
    <source>
        <dbReference type="EMBL" id="KAJ3262057.1"/>
    </source>
</evidence>
<reference evidence="2" key="1">
    <citation type="submission" date="2020-05" db="EMBL/GenBank/DDBJ databases">
        <title>Phylogenomic resolution of chytrid fungi.</title>
        <authorList>
            <person name="Stajich J.E."/>
            <person name="Amses K."/>
            <person name="Simmons R."/>
            <person name="Seto K."/>
            <person name="Myers J."/>
            <person name="Bonds A."/>
            <person name="Quandt C.A."/>
            <person name="Barry K."/>
            <person name="Liu P."/>
            <person name="Grigoriev I."/>
            <person name="Longcore J.E."/>
            <person name="James T.Y."/>
        </authorList>
    </citation>
    <scope>NUCLEOTIDE SEQUENCE</scope>
    <source>
        <strain evidence="2">PLAUS21</strain>
    </source>
</reference>
<feature type="coiled-coil region" evidence="1">
    <location>
        <begin position="1271"/>
        <end position="1375"/>
    </location>
</feature>
<protein>
    <recommendedName>
        <fullName evidence="4">Hyaluronan mediated motility receptor</fullName>
    </recommendedName>
</protein>
<evidence type="ECO:0008006" key="4">
    <source>
        <dbReference type="Google" id="ProtNLM"/>
    </source>
</evidence>
<feature type="coiled-coil region" evidence="1">
    <location>
        <begin position="1613"/>
        <end position="1647"/>
    </location>
</feature>
<gene>
    <name evidence="2" type="ORF">HK103_003900</name>
</gene>
<feature type="coiled-coil region" evidence="1">
    <location>
        <begin position="1426"/>
        <end position="1582"/>
    </location>
</feature>
<organism evidence="2 3">
    <name type="scientific">Boothiomyces macroporosus</name>
    <dbReference type="NCBI Taxonomy" id="261099"/>
    <lineage>
        <taxon>Eukaryota</taxon>
        <taxon>Fungi</taxon>
        <taxon>Fungi incertae sedis</taxon>
        <taxon>Chytridiomycota</taxon>
        <taxon>Chytridiomycota incertae sedis</taxon>
        <taxon>Chytridiomycetes</taxon>
        <taxon>Rhizophydiales</taxon>
        <taxon>Terramycetaceae</taxon>
        <taxon>Boothiomyces</taxon>
    </lineage>
</organism>
<dbReference type="PANTHER" id="PTHR43977">
    <property type="entry name" value="STRUCTURAL MAINTENANCE OF CHROMOSOMES PROTEIN 3"/>
    <property type="match status" value="1"/>
</dbReference>
<feature type="coiled-coil region" evidence="1">
    <location>
        <begin position="438"/>
        <end position="515"/>
    </location>
</feature>
<dbReference type="Gene3D" id="1.10.287.1490">
    <property type="match status" value="3"/>
</dbReference>
<name>A0AAD5UMA8_9FUNG</name>
<dbReference type="EMBL" id="JADGKB010000003">
    <property type="protein sequence ID" value="KAJ3262057.1"/>
    <property type="molecule type" value="Genomic_DNA"/>
</dbReference>
<comment type="caution">
    <text evidence="2">The sequence shown here is derived from an EMBL/GenBank/DDBJ whole genome shotgun (WGS) entry which is preliminary data.</text>
</comment>
<dbReference type="Proteomes" id="UP001210925">
    <property type="component" value="Unassembled WGS sequence"/>
</dbReference>
<feature type="coiled-coil region" evidence="1">
    <location>
        <begin position="676"/>
        <end position="952"/>
    </location>
</feature>
<feature type="coiled-coil region" evidence="1">
    <location>
        <begin position="981"/>
        <end position="1036"/>
    </location>
</feature>
<evidence type="ECO:0000313" key="3">
    <source>
        <dbReference type="Proteomes" id="UP001210925"/>
    </source>
</evidence>
<keyword evidence="3" id="KW-1185">Reference proteome</keyword>
<dbReference type="SUPFAM" id="SSF90257">
    <property type="entry name" value="Myosin rod fragments"/>
    <property type="match status" value="1"/>
</dbReference>
<feature type="coiled-coil region" evidence="1">
    <location>
        <begin position="1107"/>
        <end position="1219"/>
    </location>
</feature>
<feature type="coiled-coil region" evidence="1">
    <location>
        <begin position="114"/>
        <end position="405"/>
    </location>
</feature>
<evidence type="ECO:0000256" key="1">
    <source>
        <dbReference type="SAM" id="Coils"/>
    </source>
</evidence>
<accession>A0AAD5UMA8</accession>
<feature type="coiled-coil region" evidence="1">
    <location>
        <begin position="552"/>
        <end position="636"/>
    </location>
</feature>
<sequence length="1704" mass="197097">MSTFGRAAVKRFTDSISETPGPTAYSVDQSSIVNNDPNKHFGFLEKKERFKDLVKEHANPEDTDYASETSEVKPTVRKCSGGEKEELGKLKHKLDKEEKISAHFNEKVAMTDVLQRKVEEMEKLQGKQKKLADRKMLHENETLSYDLQKYKSKMEALEAERLRLDSSVLQLQQDRNTLKSKLSALQTTFENEKEAWRSSEDKYKEEYREIKKRFIAENEKSSLMKKEFTDALSSEQQKLREAEKRNEALKTSHEAQKNAYLARIQNLETDLDITERALTTKEDNLAAMVEEVEVLKQTITKRKLEYEEEIKILKNLITQKDRDLDNQGHQIAERLKKIQTEKMELQAQRESDADKLEKTILSLQSTIQQYQADQASSKKDYEFQIRNYEQQTTLLKQELAASKQELQLQNDNCTKLRVEQLKYEKMIKEHRESSDSTVSELKAKFAALSDDYQLLSKKNTTENQNHTKELFVLKSEIERITNDFEAKIAVLNQDNHELSEKCAYLEEEHNNLKNQYEQELFVFEEKLAVKNTHLEDMNVKYDSLIAENNSTCMQFERQVATLEHKVQELNIQLKETENQYMAKDTGSRAEIERLHRTLNQMQAESKLREDNSLIQIEECKKEIDKLRFENETLNQKCVSKDEALAKSCKERDAERVRMQKNCDALCDKLNAKDDIIQGRDQKLAELTNEISSLKQSRQLTEINHKKALEELGRQVKEKDLYGQSLFKKIERLEKELQDEKSSVDDKDAKMAKLRKELADSQSDNLELSEKNSQLDSRVNKLEHVVQDQKDRLNDLESNCNSLETAKESEHRNYVNAMQQLRNLEVSNQDLLIQLTSSKSDVEKTKDSLSVARTKINELAEENEHLLIQVETLELAKAKTEKEIVDYKSALNEATQESNALAEDKKALQRSLHDTKKELEEAVAANEFANNELSQSKQKEKKLEMKLHSLESKLTTESTDLHSVRKELDLTKSELLDKSESVDRLNTQLSQMKQDLSKANEKLSKTLEQLQDANICIAKNTEDMTTLKMQLQKASQENQSTSELLSMESGRVKELSQKLATCESDLKSVQHHNLELMESLSNQVKQFNECQLKLTEEIGEKKACILKASRLDEQCKTLQSTVAELESRIKSLNMEFSSSTKDHQSSIEMKERQVQSLTASLKSLEADYGEIQKKFSELSKQFSHEKFILDNQVEELKDELRSKNAKLTSCEEKINALTELNNLRTREHEELTAAHELSTKKMNDKFHTEREELQSRYATQLNEYKAGYYKEKADFEEKAKGMQLQIRETEAKLADYVSKFDTLNSEFNDLSVLNRNSSSEITRLNAQIENVLAEKATIERELTHVKELCSEYRNKVGTIELEAQKHVREVQELKAKLLHESELKAMAQNDYTELRETFKVKFNDLHELNKSLEKEKLMLSKKFDADVQKLSERLAEKTSEIQQLEMKLGTATGANERFELKLSNEISSREIKIKQMEAKLNEKVKETEKLSSSIANLMKEKEQLQNSLNAELKKEVEKHAESFKRRADAEKHELGLVIEELKAAESSKNAEIARLNSQLLTTMNDLETLKDAHRNQLEKFKQLGKLTAQEIQQVASEKASLYGHTNVNQKIKHLQKISEENLKLKAEKIELERDRDMHRRRALNFERELEAQRALGPNEKSISRVARNFKNRPPPKQEENAVVEEKENVVTQLGAASGGVSFMIE</sequence>
<proteinExistence type="predicted"/>
<keyword evidence="1" id="KW-0175">Coiled coil</keyword>